<keyword evidence="4" id="KW-0378">Hydrolase</keyword>
<dbReference type="InterPro" id="IPR019855">
    <property type="entry name" value="CRISPR-assoc_Cas1_NMENI"/>
</dbReference>
<dbReference type="GO" id="GO:0051607">
    <property type="term" value="P:defense response to virus"/>
    <property type="evidence" value="ECO:0007669"/>
    <property type="project" value="UniProtKB-KW"/>
</dbReference>
<dbReference type="GO" id="GO:0043571">
    <property type="term" value="P:maintenance of CRISPR repeat elements"/>
    <property type="evidence" value="ECO:0007669"/>
    <property type="project" value="InterPro"/>
</dbReference>
<keyword evidence="1" id="KW-0540">Nuclease</keyword>
<dbReference type="Gene3D" id="1.20.120.920">
    <property type="entry name" value="CRISPR-associated endonuclease Cas1, C-terminal domain"/>
    <property type="match status" value="1"/>
</dbReference>
<keyword evidence="2" id="KW-0479">Metal-binding</keyword>
<evidence type="ECO:0000256" key="5">
    <source>
        <dbReference type="ARBA" id="ARBA00022842"/>
    </source>
</evidence>
<evidence type="ECO:0000313" key="11">
    <source>
        <dbReference type="Proteomes" id="UP000501060"/>
    </source>
</evidence>
<dbReference type="Pfam" id="PF01867">
    <property type="entry name" value="Cas_Cas1"/>
    <property type="match status" value="1"/>
</dbReference>
<dbReference type="EMBL" id="CP051481">
    <property type="protein sequence ID" value="QJG66834.1"/>
    <property type="molecule type" value="Genomic_DNA"/>
</dbReference>
<evidence type="ECO:0000256" key="7">
    <source>
        <dbReference type="ARBA" id="ARBA00023125"/>
    </source>
</evidence>
<evidence type="ECO:0000256" key="1">
    <source>
        <dbReference type="ARBA" id="ARBA00022722"/>
    </source>
</evidence>
<evidence type="ECO:0000256" key="9">
    <source>
        <dbReference type="ARBA" id="ARBA00038592"/>
    </source>
</evidence>
<dbReference type="PANTHER" id="PTHR34353">
    <property type="entry name" value="CRISPR-ASSOCIATED ENDONUCLEASE CAS1 1"/>
    <property type="match status" value="1"/>
</dbReference>
<keyword evidence="6" id="KW-0051">Antiviral defense</keyword>
<evidence type="ECO:0000256" key="4">
    <source>
        <dbReference type="ARBA" id="ARBA00022801"/>
    </source>
</evidence>
<dbReference type="InterPro" id="IPR050646">
    <property type="entry name" value="Cas1"/>
</dbReference>
<dbReference type="NCBIfam" id="TIGR00287">
    <property type="entry name" value="cas1"/>
    <property type="match status" value="1"/>
</dbReference>
<dbReference type="GO" id="GO:0016787">
    <property type="term" value="F:hydrolase activity"/>
    <property type="evidence" value="ECO:0007669"/>
    <property type="project" value="UniProtKB-KW"/>
</dbReference>
<keyword evidence="3 10" id="KW-0255">Endonuclease</keyword>
<evidence type="ECO:0000313" key="10">
    <source>
        <dbReference type="EMBL" id="QJG66834.1"/>
    </source>
</evidence>
<reference evidence="10 11" key="1">
    <citation type="submission" date="2020-04" db="EMBL/GenBank/DDBJ databases">
        <title>Novel Mycoplasma species detected in Phocoena phocoena (harbor porpoise) from the USA.</title>
        <authorList>
            <person name="Volokhov D.V."/>
        </authorList>
    </citation>
    <scope>NUCLEOTIDE SEQUENCE [LARGE SCALE GENOMIC DNA]</scope>
    <source>
        <strain evidence="10 11">Phocoena C-264-GEN</strain>
    </source>
</reference>
<evidence type="ECO:0000256" key="3">
    <source>
        <dbReference type="ARBA" id="ARBA00022759"/>
    </source>
</evidence>
<dbReference type="KEGG" id="mphe:HGG69_00610"/>
<keyword evidence="11" id="KW-1185">Reference proteome</keyword>
<dbReference type="GO" id="GO:0003677">
    <property type="term" value="F:DNA binding"/>
    <property type="evidence" value="ECO:0007669"/>
    <property type="project" value="UniProtKB-KW"/>
</dbReference>
<dbReference type="GO" id="GO:0046872">
    <property type="term" value="F:metal ion binding"/>
    <property type="evidence" value="ECO:0007669"/>
    <property type="project" value="UniProtKB-KW"/>
</dbReference>
<keyword evidence="5" id="KW-0460">Magnesium</keyword>
<keyword evidence="8" id="KW-0464">Manganese</keyword>
<sequence>MQKIVEIAQSEYISLFLGNLIVKKENKKVTIPTRDIDVLVFENARTTMSIALINKLIEEKTNVIICDNKHNPIAQILAINGYYDNKVFLWQINWNDSFRNNVWNELIKLKIYNTWFILEELNLISDCNTQFKEWIEDVIHGDIKNIEAQVARFSFKILFGKKFKRERDTEECTNLYLNYSYTILNSFIARHLVSKGLDNRIGLKHKSFNNFFALACDVMEPLRPLMDIFVYKQIIRNENSVNFKQFKEKLFIYFYETYVLIQGKKTKIIDYIDLIITSIIQQETIMDLKVSEICE</sequence>
<proteinExistence type="predicted"/>
<keyword evidence="7" id="KW-0238">DNA-binding</keyword>
<evidence type="ECO:0000256" key="2">
    <source>
        <dbReference type="ARBA" id="ARBA00022723"/>
    </source>
</evidence>
<comment type="subunit">
    <text evidence="9">Homodimer, forms a heterotetramer with a Cas2 homodimer.</text>
</comment>
<evidence type="ECO:0000256" key="8">
    <source>
        <dbReference type="ARBA" id="ARBA00023211"/>
    </source>
</evidence>
<dbReference type="Proteomes" id="UP000501060">
    <property type="component" value="Chromosome"/>
</dbReference>
<dbReference type="Gene3D" id="3.100.10.20">
    <property type="entry name" value="CRISPR-associated endonuclease Cas1, N-terminal domain"/>
    <property type="match status" value="1"/>
</dbReference>
<dbReference type="NCBIfam" id="TIGR03639">
    <property type="entry name" value="cas1_NMENI"/>
    <property type="match status" value="1"/>
</dbReference>
<gene>
    <name evidence="10" type="primary">cas1</name>
    <name evidence="10" type="ORF">HGG69_00610</name>
</gene>
<organism evidence="10 11">
    <name type="scientific">Mycoplasma phocoenae</name>
    <dbReference type="NCBI Taxonomy" id="754517"/>
    <lineage>
        <taxon>Bacteria</taxon>
        <taxon>Bacillati</taxon>
        <taxon>Mycoplasmatota</taxon>
        <taxon>Mollicutes</taxon>
        <taxon>Mycoplasmataceae</taxon>
        <taxon>Mycoplasma</taxon>
    </lineage>
</organism>
<dbReference type="InterPro" id="IPR042211">
    <property type="entry name" value="CRISPR-assoc_Cas1_N"/>
</dbReference>
<dbReference type="RefSeq" id="WP_169604885.1">
    <property type="nucleotide sequence ID" value="NZ_CP051481.1"/>
</dbReference>
<dbReference type="InterPro" id="IPR002729">
    <property type="entry name" value="CRISPR-assoc_Cas1"/>
</dbReference>
<evidence type="ECO:0000256" key="6">
    <source>
        <dbReference type="ARBA" id="ARBA00023118"/>
    </source>
</evidence>
<protein>
    <submittedName>
        <fullName evidence="10">Type II CRISPR-associated endonuclease Cas1</fullName>
    </submittedName>
</protein>
<dbReference type="InterPro" id="IPR042206">
    <property type="entry name" value="CRISPR-assoc_Cas1_C"/>
</dbReference>
<accession>A0A858U155</accession>
<dbReference type="PANTHER" id="PTHR34353:SF2">
    <property type="entry name" value="CRISPR-ASSOCIATED ENDONUCLEASE CAS1 1"/>
    <property type="match status" value="1"/>
</dbReference>
<dbReference type="GO" id="GO:0004520">
    <property type="term" value="F:DNA endonuclease activity"/>
    <property type="evidence" value="ECO:0007669"/>
    <property type="project" value="InterPro"/>
</dbReference>
<dbReference type="AlphaFoldDB" id="A0A858U155"/>
<name>A0A858U155_9MOLU</name>